<dbReference type="OrthoDB" id="1433187at2759"/>
<organism evidence="1 2">
    <name type="scientific">Protea cynaroides</name>
    <dbReference type="NCBI Taxonomy" id="273540"/>
    <lineage>
        <taxon>Eukaryota</taxon>
        <taxon>Viridiplantae</taxon>
        <taxon>Streptophyta</taxon>
        <taxon>Embryophyta</taxon>
        <taxon>Tracheophyta</taxon>
        <taxon>Spermatophyta</taxon>
        <taxon>Magnoliopsida</taxon>
        <taxon>Proteales</taxon>
        <taxon>Proteaceae</taxon>
        <taxon>Protea</taxon>
    </lineage>
</organism>
<evidence type="ECO:0008006" key="3">
    <source>
        <dbReference type="Google" id="ProtNLM"/>
    </source>
</evidence>
<dbReference type="PANTHER" id="PTHR31672">
    <property type="entry name" value="BNACNNG10540D PROTEIN"/>
    <property type="match status" value="1"/>
</dbReference>
<protein>
    <recommendedName>
        <fullName evidence="3">F-box associated domain-containing protein</fullName>
    </recommendedName>
</protein>
<dbReference type="Proteomes" id="UP001141806">
    <property type="component" value="Unassembled WGS sequence"/>
</dbReference>
<comment type="caution">
    <text evidence="1">The sequence shown here is derived from an EMBL/GenBank/DDBJ whole genome shotgun (WGS) entry which is preliminary data.</text>
</comment>
<evidence type="ECO:0000313" key="2">
    <source>
        <dbReference type="Proteomes" id="UP001141806"/>
    </source>
</evidence>
<evidence type="ECO:0000313" key="1">
    <source>
        <dbReference type="EMBL" id="KAJ4982400.1"/>
    </source>
</evidence>
<name>A0A9Q0L590_9MAGN</name>
<keyword evidence="2" id="KW-1185">Reference proteome</keyword>
<reference evidence="1" key="1">
    <citation type="journal article" date="2023" name="Plant J.">
        <title>The genome of the king protea, Protea cynaroides.</title>
        <authorList>
            <person name="Chang J."/>
            <person name="Duong T.A."/>
            <person name="Schoeman C."/>
            <person name="Ma X."/>
            <person name="Roodt D."/>
            <person name="Barker N."/>
            <person name="Li Z."/>
            <person name="Van de Peer Y."/>
            <person name="Mizrachi E."/>
        </authorList>
    </citation>
    <scope>NUCLEOTIDE SEQUENCE</scope>
    <source>
        <tissue evidence="1">Young leaves</tissue>
    </source>
</reference>
<dbReference type="AlphaFoldDB" id="A0A9Q0L590"/>
<accession>A0A9Q0L590</accession>
<proteinExistence type="predicted"/>
<sequence>MGTERLLLEVLSRMSAKSILRLTSHSKTYQHGGKVELHMLSSNEEKKNFYDYGVHHNSLDFLYNTTNKILGSYNGLFVLKNTNEEDMGLFLCNPTTQKICSIPKLMENINNDQSTFGVHIVSNTSAAKFPDNYGVTVVKSEWKGMAKLNTGARNIIYDMSVYCRGAIHFISDTFPYLTKASPDYKPYIVACDIDKVKSWRLNFPKETMRNSHDQSCMMRIFKWGKPSSLSSQSSICLVRLRKSVFKAWVLDDYEVGSWTLILNTKVRAMGLREPEPVVCRFTIINRDYLVFATQQWVYCYRPILTYGIVKHSVKAKEISCHGLGGCASHLSFTCYSNTLRPYGSREVNFNLVGVEKPLEEEEKCRNPNVQLDL</sequence>
<gene>
    <name evidence="1" type="ORF">NE237_033237</name>
</gene>
<dbReference type="InterPro" id="IPR050796">
    <property type="entry name" value="SCF_F-box_component"/>
</dbReference>
<dbReference type="EMBL" id="JAMYWD010000001">
    <property type="protein sequence ID" value="KAJ4982400.1"/>
    <property type="molecule type" value="Genomic_DNA"/>
</dbReference>
<dbReference type="PANTHER" id="PTHR31672:SF13">
    <property type="entry name" value="F-BOX PROTEIN CPR30-LIKE"/>
    <property type="match status" value="1"/>
</dbReference>